<evidence type="ECO:0000313" key="1">
    <source>
        <dbReference type="EMBL" id="GAQ93058.1"/>
    </source>
</evidence>
<dbReference type="EMBL" id="DF238225">
    <property type="protein sequence ID" value="GAQ93058.1"/>
    <property type="molecule type" value="Genomic_DNA"/>
</dbReference>
<keyword evidence="2" id="KW-1185">Reference proteome</keyword>
<protein>
    <submittedName>
        <fullName evidence="1">Uncharacterized protein</fullName>
    </submittedName>
</protein>
<organism evidence="1 2">
    <name type="scientific">Klebsormidium nitens</name>
    <name type="common">Green alga</name>
    <name type="synonym">Ulothrix nitens</name>
    <dbReference type="NCBI Taxonomy" id="105231"/>
    <lineage>
        <taxon>Eukaryota</taxon>
        <taxon>Viridiplantae</taxon>
        <taxon>Streptophyta</taxon>
        <taxon>Klebsormidiophyceae</taxon>
        <taxon>Klebsormidiales</taxon>
        <taxon>Klebsormidiaceae</taxon>
        <taxon>Klebsormidium</taxon>
    </lineage>
</organism>
<name>A0A1Y1IXP1_KLENI</name>
<dbReference type="AlphaFoldDB" id="A0A1Y1IXP1"/>
<feature type="non-terminal residue" evidence="1">
    <location>
        <position position="1"/>
    </location>
</feature>
<gene>
    <name evidence="1" type="ORF">KFL_012760010</name>
</gene>
<dbReference type="OMA" id="AINVHEF"/>
<reference evidence="1 2" key="1">
    <citation type="journal article" date="2014" name="Nat. Commun.">
        <title>Klebsormidium flaccidum genome reveals primary factors for plant terrestrial adaptation.</title>
        <authorList>
            <person name="Hori K."/>
            <person name="Maruyama F."/>
            <person name="Fujisawa T."/>
            <person name="Togashi T."/>
            <person name="Yamamoto N."/>
            <person name="Seo M."/>
            <person name="Sato S."/>
            <person name="Yamada T."/>
            <person name="Mori H."/>
            <person name="Tajima N."/>
            <person name="Moriyama T."/>
            <person name="Ikeuchi M."/>
            <person name="Watanabe M."/>
            <person name="Wada H."/>
            <person name="Kobayashi K."/>
            <person name="Saito M."/>
            <person name="Masuda T."/>
            <person name="Sasaki-Sekimoto Y."/>
            <person name="Mashiguchi K."/>
            <person name="Awai K."/>
            <person name="Shimojima M."/>
            <person name="Masuda S."/>
            <person name="Iwai M."/>
            <person name="Nobusawa T."/>
            <person name="Narise T."/>
            <person name="Kondo S."/>
            <person name="Saito H."/>
            <person name="Sato R."/>
            <person name="Murakawa M."/>
            <person name="Ihara Y."/>
            <person name="Oshima-Yamada Y."/>
            <person name="Ohtaka K."/>
            <person name="Satoh M."/>
            <person name="Sonobe K."/>
            <person name="Ishii M."/>
            <person name="Ohtani R."/>
            <person name="Kanamori-Sato M."/>
            <person name="Honoki R."/>
            <person name="Miyazaki D."/>
            <person name="Mochizuki H."/>
            <person name="Umetsu J."/>
            <person name="Higashi K."/>
            <person name="Shibata D."/>
            <person name="Kamiya Y."/>
            <person name="Sato N."/>
            <person name="Nakamura Y."/>
            <person name="Tabata S."/>
            <person name="Ida S."/>
            <person name="Kurokawa K."/>
            <person name="Ohta H."/>
        </authorList>
    </citation>
    <scope>NUCLEOTIDE SEQUENCE [LARGE SCALE GENOMIC DNA]</scope>
    <source>
        <strain evidence="1 2">NIES-2285</strain>
    </source>
</reference>
<dbReference type="Proteomes" id="UP000054558">
    <property type="component" value="Unassembled WGS sequence"/>
</dbReference>
<sequence length="193" mass="23172">WELERQEDWSRLWDKRKAAAFRRWFADEVEELCGQDVNDQVLEYFDDFSTDEVLLMFQWGLPGVEENMTYYASRAASLTLRQDWEEEFHFKNEKNDQTMPAIHCAPFPEEDCEAFLWGPFFRKKFYALEKAINVHEFIRRDANSPNYIVSRVHNLEATQAFFDDFWRGTMIEVVQHDIVNMYDPIHPDHNPGF</sequence>
<proteinExistence type="predicted"/>
<evidence type="ECO:0000313" key="2">
    <source>
        <dbReference type="Proteomes" id="UP000054558"/>
    </source>
</evidence>
<accession>A0A1Y1IXP1</accession>